<comment type="caution">
    <text evidence="1">The sequence shown here is derived from an EMBL/GenBank/DDBJ whole genome shotgun (WGS) entry which is preliminary data.</text>
</comment>
<gene>
    <name evidence="1" type="ORF">UX25_C0025G0011</name>
</gene>
<reference evidence="1 2" key="1">
    <citation type="journal article" date="2015" name="Nature">
        <title>rRNA introns, odd ribosomes, and small enigmatic genomes across a large radiation of phyla.</title>
        <authorList>
            <person name="Brown C.T."/>
            <person name="Hug L.A."/>
            <person name="Thomas B.C."/>
            <person name="Sharon I."/>
            <person name="Castelle C.J."/>
            <person name="Singh A."/>
            <person name="Wilkins M.J."/>
            <person name="Williams K.H."/>
            <person name="Banfield J.F."/>
        </authorList>
    </citation>
    <scope>NUCLEOTIDE SEQUENCE [LARGE SCALE GENOMIC DNA]</scope>
</reference>
<evidence type="ECO:0000313" key="2">
    <source>
        <dbReference type="Proteomes" id="UP000034922"/>
    </source>
</evidence>
<dbReference type="Gene3D" id="3.20.20.80">
    <property type="entry name" value="Glycosidases"/>
    <property type="match status" value="1"/>
</dbReference>
<organism evidence="1 2">
    <name type="scientific">Candidatus Woesebacteria bacterium GW2011_GWC2_45_9</name>
    <dbReference type="NCBI Taxonomy" id="1618589"/>
    <lineage>
        <taxon>Bacteria</taxon>
        <taxon>Candidatus Woeseibacteriota</taxon>
    </lineage>
</organism>
<dbReference type="EMBL" id="LCLM01000025">
    <property type="protein sequence ID" value="KKU16765.1"/>
    <property type="molecule type" value="Genomic_DNA"/>
</dbReference>
<dbReference type="Proteomes" id="UP000034922">
    <property type="component" value="Unassembled WGS sequence"/>
</dbReference>
<proteinExistence type="predicted"/>
<protein>
    <recommendedName>
        <fullName evidence="3">Glycoside hydrolase family 42 N-terminal domain-containing protein</fullName>
    </recommendedName>
</protein>
<accession>A0A0G1R768</accession>
<dbReference type="SUPFAM" id="SSF51445">
    <property type="entry name" value="(Trans)glycosidases"/>
    <property type="match status" value="1"/>
</dbReference>
<dbReference type="AlphaFoldDB" id="A0A0G1R768"/>
<dbReference type="InterPro" id="IPR017853">
    <property type="entry name" value="GH"/>
</dbReference>
<evidence type="ECO:0008006" key="3">
    <source>
        <dbReference type="Google" id="ProtNLM"/>
    </source>
</evidence>
<name>A0A0G1R768_9BACT</name>
<evidence type="ECO:0000313" key="1">
    <source>
        <dbReference type="EMBL" id="KKU16765.1"/>
    </source>
</evidence>
<sequence length="407" mass="45765">MSAATFAAALLERKMPRAGSRVEFREDRIALVNGSSFFPLGIFYLSEHVKETDVWTDVAQAKFNTVAAWWIDETRLRSAEQNGLKTVAYVNYAFPNFEKTGEIDPDRLKIIKESPSILAWYGPDEPRPGNIDTLQVEATKQIARLDPNHPMWINYLLYPDDMENAFGLDEFRSTTNGRMGASITGFDVGWAAETAGDYHTYADQLIRYRRNLVKGAVKALWVILSAHSEIPWTKKGLWNKAIEAISNGATGIYWWDWPPGCTTDGCPTYPGKGDGYHSHWDKLKSIAGVLDTLKPGLIGKEKRLVTNDNYSMKVTTNGLDTYFFISTKAFSDERKRNGNVNGYEIDTGLPAGTILETFDEGGEKERLVVGEEGKVSVNLAFLTGVALVHRRDRSNISRSDFIKLRWR</sequence>